<comment type="caution">
    <text evidence="2">The sequence shown here is derived from an EMBL/GenBank/DDBJ whole genome shotgun (WGS) entry which is preliminary data.</text>
</comment>
<feature type="region of interest" description="Disordered" evidence="1">
    <location>
        <begin position="1"/>
        <end position="61"/>
    </location>
</feature>
<feature type="compositionally biased region" description="Polar residues" evidence="1">
    <location>
        <begin position="23"/>
        <end position="36"/>
    </location>
</feature>
<reference evidence="2 3" key="1">
    <citation type="submission" date="2019-03" db="EMBL/GenBank/DDBJ databases">
        <title>Genomic Encyclopedia of Type Strains, Phase IV (KMG-IV): sequencing the most valuable type-strain genomes for metagenomic binning, comparative biology and taxonomic classification.</title>
        <authorList>
            <person name="Goeker M."/>
        </authorList>
    </citation>
    <scope>NUCLEOTIDE SEQUENCE [LARGE SCALE GENOMIC DNA]</scope>
    <source>
        <strain evidence="2 3">DSM 203</strain>
    </source>
</reference>
<evidence type="ECO:0000256" key="1">
    <source>
        <dbReference type="SAM" id="MobiDB-lite"/>
    </source>
</evidence>
<gene>
    <name evidence="2" type="ORF">EDC29_11239</name>
</gene>
<feature type="region of interest" description="Disordered" evidence="1">
    <location>
        <begin position="171"/>
        <end position="205"/>
    </location>
</feature>
<dbReference type="Pfam" id="PF12118">
    <property type="entry name" value="SprA-related"/>
    <property type="match status" value="1"/>
</dbReference>
<dbReference type="Proteomes" id="UP000295247">
    <property type="component" value="Unassembled WGS sequence"/>
</dbReference>
<organism evidence="2 3">
    <name type="scientific">Marichromatium gracile</name>
    <name type="common">Chromatium gracile</name>
    <dbReference type="NCBI Taxonomy" id="1048"/>
    <lineage>
        <taxon>Bacteria</taxon>
        <taxon>Pseudomonadati</taxon>
        <taxon>Pseudomonadota</taxon>
        <taxon>Gammaproteobacteria</taxon>
        <taxon>Chromatiales</taxon>
        <taxon>Chromatiaceae</taxon>
        <taxon>Marichromatium</taxon>
    </lineage>
</organism>
<feature type="compositionally biased region" description="Low complexity" evidence="1">
    <location>
        <begin position="180"/>
        <end position="195"/>
    </location>
</feature>
<protein>
    <submittedName>
        <fullName evidence="2">SprA family protein</fullName>
    </submittedName>
</protein>
<dbReference type="AlphaFoldDB" id="A0A4R4A5Z5"/>
<evidence type="ECO:0000313" key="3">
    <source>
        <dbReference type="Proteomes" id="UP000295247"/>
    </source>
</evidence>
<accession>A0A4R4A5Z5</accession>
<dbReference type="InterPro" id="IPR021973">
    <property type="entry name" value="SprA-related"/>
</dbReference>
<dbReference type="RefSeq" id="WP_123140691.1">
    <property type="nucleotide sequence ID" value="NZ_NRRH01000008.1"/>
</dbReference>
<name>A0A4R4A5Z5_MARGR</name>
<dbReference type="EMBL" id="SMDC01000012">
    <property type="protein sequence ID" value="TCW34187.1"/>
    <property type="molecule type" value="Genomic_DNA"/>
</dbReference>
<sequence length="228" mass="24581">MEIHSGVGASLRPSPAPVADSSGGATRQQETASTAGRESGENAQPHPVEQPEQTPPPEELRLIEQLRQRDREVRMHEQAHVAAGGRYVTGGPSYTYQTGPDGRQYAIGGEVQIDTSEEADPAATLEKAETVLRAALAPAEPSGQDQRVAAQARAMQIEAQREMRVLEQADQEMRRMEGEASAARADANAQDTNAAGMQEPGAERDRLERRIAGFFAPARSAEQINQFA</sequence>
<evidence type="ECO:0000313" key="2">
    <source>
        <dbReference type="EMBL" id="TCW34187.1"/>
    </source>
</evidence>
<proteinExistence type="predicted"/>